<comment type="caution">
    <text evidence="1">The sequence shown here is derived from an EMBL/GenBank/DDBJ whole genome shotgun (WGS) entry which is preliminary data.</text>
</comment>
<proteinExistence type="predicted"/>
<organism evidence="1 3">
    <name type="scientific">Didymodactylos carnosus</name>
    <dbReference type="NCBI Taxonomy" id="1234261"/>
    <lineage>
        <taxon>Eukaryota</taxon>
        <taxon>Metazoa</taxon>
        <taxon>Spiralia</taxon>
        <taxon>Gnathifera</taxon>
        <taxon>Rotifera</taxon>
        <taxon>Eurotatoria</taxon>
        <taxon>Bdelloidea</taxon>
        <taxon>Philodinida</taxon>
        <taxon>Philodinidae</taxon>
        <taxon>Didymodactylos</taxon>
    </lineage>
</organism>
<dbReference type="Proteomes" id="UP000663829">
    <property type="component" value="Unassembled WGS sequence"/>
</dbReference>
<name>A0A815SXQ9_9BILA</name>
<gene>
    <name evidence="1" type="ORF">GPM918_LOCUS36460</name>
    <name evidence="2" type="ORF">SRO942_LOCUS37200</name>
</gene>
<dbReference type="AlphaFoldDB" id="A0A815SXQ9"/>
<dbReference type="Proteomes" id="UP000681722">
    <property type="component" value="Unassembled WGS sequence"/>
</dbReference>
<evidence type="ECO:0000313" key="1">
    <source>
        <dbReference type="EMBL" id="CAF1495823.1"/>
    </source>
</evidence>
<sequence>SVSITVNYAVIELLLQHIADQLEYLALKLSFRLRRITWIDRDYLYKSFLSHMKNLKQFHFYLTCSMIPTILNEATTSTQIISTFRNNFWLNDKMFLVGCYLDHFRDVSHLCYIRYHFIMIKYHTCQIIF</sequence>
<keyword evidence="3" id="KW-1185">Reference proteome</keyword>
<accession>A0A815SXQ9</accession>
<feature type="non-terminal residue" evidence="1">
    <location>
        <position position="1"/>
    </location>
</feature>
<evidence type="ECO:0000313" key="2">
    <source>
        <dbReference type="EMBL" id="CAF4358287.1"/>
    </source>
</evidence>
<evidence type="ECO:0000313" key="3">
    <source>
        <dbReference type="Proteomes" id="UP000663829"/>
    </source>
</evidence>
<protein>
    <submittedName>
        <fullName evidence="1">Uncharacterized protein</fullName>
    </submittedName>
</protein>
<dbReference type="EMBL" id="CAJNOQ010022068">
    <property type="protein sequence ID" value="CAF1495823.1"/>
    <property type="molecule type" value="Genomic_DNA"/>
</dbReference>
<dbReference type="EMBL" id="CAJOBC010087572">
    <property type="protein sequence ID" value="CAF4358287.1"/>
    <property type="molecule type" value="Genomic_DNA"/>
</dbReference>
<reference evidence="1" key="1">
    <citation type="submission" date="2021-02" db="EMBL/GenBank/DDBJ databases">
        <authorList>
            <person name="Nowell W R."/>
        </authorList>
    </citation>
    <scope>NUCLEOTIDE SEQUENCE</scope>
</reference>